<evidence type="ECO:0000313" key="3">
    <source>
        <dbReference type="Proteomes" id="UP000321820"/>
    </source>
</evidence>
<dbReference type="EMBL" id="CP042806">
    <property type="protein sequence ID" value="QEE29957.1"/>
    <property type="molecule type" value="Genomic_DNA"/>
</dbReference>
<protein>
    <recommendedName>
        <fullName evidence="4">DUF1579 domain-containing protein</fullName>
    </recommendedName>
</protein>
<feature type="chain" id="PRO_5022829099" description="DUF1579 domain-containing protein" evidence="1">
    <location>
        <begin position="24"/>
        <end position="178"/>
    </location>
</feature>
<sequence>MKFLPLSAVVATALLCPALPSQTAKVGPAGKPAATKTLPPFSGTWMLNPQRSKLTRHIEGESKAVIQYDGKTWHYIHSHQETPNDEPDAWQVTLEVNSPRLHVEPGDEVTFRSRIRQQGNAMLLEEWGTTGHGQKIHNTVRYTLEDSNNTLVQTEVSVGPLGPVRNVYVLERVRTTAE</sequence>
<dbReference type="AlphaFoldDB" id="A0A5B9EHV9"/>
<keyword evidence="1" id="KW-0732">Signal</keyword>
<reference evidence="2 3" key="1">
    <citation type="submission" date="2019-08" db="EMBL/GenBank/DDBJ databases">
        <title>Complete genome sequence of Terriglobus albidus strain ORNL.</title>
        <authorList>
            <person name="Podar M."/>
        </authorList>
    </citation>
    <scope>NUCLEOTIDE SEQUENCE [LARGE SCALE GENOMIC DNA]</scope>
    <source>
        <strain evidence="2 3">ORNL</strain>
    </source>
</reference>
<name>A0A5B9EHV9_9BACT</name>
<dbReference type="RefSeq" id="WP_147649227.1">
    <property type="nucleotide sequence ID" value="NZ_CP042806.1"/>
</dbReference>
<dbReference type="Proteomes" id="UP000321820">
    <property type="component" value="Chromosome"/>
</dbReference>
<dbReference type="KEGG" id="talb:FTW19_19425"/>
<evidence type="ECO:0000313" key="2">
    <source>
        <dbReference type="EMBL" id="QEE29957.1"/>
    </source>
</evidence>
<organism evidence="2 3">
    <name type="scientific">Terriglobus albidus</name>
    <dbReference type="NCBI Taxonomy" id="1592106"/>
    <lineage>
        <taxon>Bacteria</taxon>
        <taxon>Pseudomonadati</taxon>
        <taxon>Acidobacteriota</taxon>
        <taxon>Terriglobia</taxon>
        <taxon>Terriglobales</taxon>
        <taxon>Acidobacteriaceae</taxon>
        <taxon>Terriglobus</taxon>
    </lineage>
</organism>
<feature type="signal peptide" evidence="1">
    <location>
        <begin position="1"/>
        <end position="23"/>
    </location>
</feature>
<evidence type="ECO:0000256" key="1">
    <source>
        <dbReference type="SAM" id="SignalP"/>
    </source>
</evidence>
<gene>
    <name evidence="2" type="ORF">FTW19_19425</name>
</gene>
<proteinExistence type="predicted"/>
<dbReference type="OrthoDB" id="120425at2"/>
<evidence type="ECO:0008006" key="4">
    <source>
        <dbReference type="Google" id="ProtNLM"/>
    </source>
</evidence>
<accession>A0A5B9EHV9</accession>
<keyword evidence="3" id="KW-1185">Reference proteome</keyword>